<dbReference type="GO" id="GO:0016810">
    <property type="term" value="F:hydrolase activity, acting on carbon-nitrogen (but not peptide) bonds"/>
    <property type="evidence" value="ECO:0007669"/>
    <property type="project" value="InterPro"/>
</dbReference>
<dbReference type="PANTHER" id="PTHR22642">
    <property type="entry name" value="IMIDAZOLONEPROPIONASE"/>
    <property type="match status" value="1"/>
</dbReference>
<keyword evidence="2" id="KW-0378">Hydrolase</keyword>
<dbReference type="SUPFAM" id="SSF51338">
    <property type="entry name" value="Composite domain of metallo-dependent hydrolases"/>
    <property type="match status" value="1"/>
</dbReference>
<evidence type="ECO:0000313" key="3">
    <source>
        <dbReference type="Proteomes" id="UP000248795"/>
    </source>
</evidence>
<dbReference type="SUPFAM" id="SSF51556">
    <property type="entry name" value="Metallo-dependent hydrolases"/>
    <property type="match status" value="1"/>
</dbReference>
<dbReference type="InterPro" id="IPR011059">
    <property type="entry name" value="Metal-dep_hydrolase_composite"/>
</dbReference>
<dbReference type="InterPro" id="IPR013108">
    <property type="entry name" value="Amidohydro_3"/>
</dbReference>
<dbReference type="Pfam" id="PF07969">
    <property type="entry name" value="Amidohydro_3"/>
    <property type="match status" value="1"/>
</dbReference>
<protein>
    <submittedName>
        <fullName evidence="2">Amidohydrolase</fullName>
    </submittedName>
</protein>
<reference evidence="3" key="1">
    <citation type="submission" date="2018-06" db="EMBL/GenBank/DDBJ databases">
        <title>Aestuariibacter litoralis strain KCTC 52945T.</title>
        <authorList>
            <person name="Li X."/>
            <person name="Salam N."/>
            <person name="Li J.-L."/>
            <person name="Chen Y.-M."/>
            <person name="Yang Z.-W."/>
            <person name="Zhang L.-Y."/>
            <person name="Han M.-X."/>
            <person name="Xiao M."/>
            <person name="Li W.-J."/>
        </authorList>
    </citation>
    <scope>NUCLEOTIDE SEQUENCE [LARGE SCALE GENOMIC DNA]</scope>
    <source>
        <strain evidence="3">KCTC 52945</strain>
    </source>
</reference>
<dbReference type="CDD" id="cd01300">
    <property type="entry name" value="YtcJ_like"/>
    <property type="match status" value="1"/>
</dbReference>
<keyword evidence="3" id="KW-1185">Reference proteome</keyword>
<comment type="caution">
    <text evidence="2">The sequence shown here is derived from an EMBL/GenBank/DDBJ whole genome shotgun (WGS) entry which is preliminary data.</text>
</comment>
<feature type="domain" description="Amidohydrolase 3" evidence="1">
    <location>
        <begin position="51"/>
        <end position="554"/>
    </location>
</feature>
<dbReference type="Gene3D" id="3.10.310.70">
    <property type="match status" value="1"/>
</dbReference>
<sequence length="557" mass="60873">MTAADILITNARVLTMDPARPRAEAVAIAGNRIIRVGSADDVAGLKARHTRVIDAAQKTVMPGIIEGHVHLFGGAVELETLMLNGMTGFEAVAEAVARFRRQRPGEPVLLATGIAHEAFGEPITRQMLDRMVSDIPFIMGCFDHHTMWANTKALEMAGIMKGRELPVGNEIVLDHNGIATGELREPAAYMLVQALTPTGGREWLGMTTGENPDPPATPAQRELDIGFFKKGIAHAASLGITSMHNMDGNWYQLELLQTLLDRGEMLARVEIPFHQKNTFEIARVEEAADMRAKYARTRPGGEMLHCDRVKVFVDGVLETYTALMLEGYPDQPENMGAPLFTAEEMNEIVRRADRHGLQVATHAIGDGGVRRTLDAYDNAIRANGRRDSRHRIEHIEMIDPADIPRLKELGVVASLQPIAGVGVPGSPHEPILSRVGDKLPWSYAWQTLRETGAVIAFSSDWPVAPLSPFLGMQAAMTAVPLRPDCPPQAQSLMDTLHGFTAAGAYMEFMEDRKGTLKEGYLADVVVLDADMEKTAKTEVANVRPVTTICDGRVSFEA</sequence>
<organism evidence="2 3">
    <name type="scientific">Aestuariivirga litoralis</name>
    <dbReference type="NCBI Taxonomy" id="2650924"/>
    <lineage>
        <taxon>Bacteria</taxon>
        <taxon>Pseudomonadati</taxon>
        <taxon>Pseudomonadota</taxon>
        <taxon>Alphaproteobacteria</taxon>
        <taxon>Hyphomicrobiales</taxon>
        <taxon>Aestuariivirgaceae</taxon>
        <taxon>Aestuariivirga</taxon>
    </lineage>
</organism>
<gene>
    <name evidence="2" type="ORF">DK847_00090</name>
</gene>
<dbReference type="EMBL" id="QKVK01000001">
    <property type="protein sequence ID" value="PZF78264.1"/>
    <property type="molecule type" value="Genomic_DNA"/>
</dbReference>
<dbReference type="Gene3D" id="3.20.20.140">
    <property type="entry name" value="Metal-dependent hydrolases"/>
    <property type="match status" value="1"/>
</dbReference>
<name>A0A2W2BDE8_9HYPH</name>
<dbReference type="PANTHER" id="PTHR22642:SF2">
    <property type="entry name" value="PROTEIN LONG AFTER FAR-RED 3"/>
    <property type="match status" value="1"/>
</dbReference>
<dbReference type="InterPro" id="IPR033932">
    <property type="entry name" value="YtcJ-like"/>
</dbReference>
<dbReference type="RefSeq" id="WP_111195592.1">
    <property type="nucleotide sequence ID" value="NZ_QKVK01000001.1"/>
</dbReference>
<dbReference type="AlphaFoldDB" id="A0A2W2BDE8"/>
<evidence type="ECO:0000259" key="1">
    <source>
        <dbReference type="Pfam" id="PF07969"/>
    </source>
</evidence>
<dbReference type="InterPro" id="IPR032466">
    <property type="entry name" value="Metal_Hydrolase"/>
</dbReference>
<proteinExistence type="predicted"/>
<evidence type="ECO:0000313" key="2">
    <source>
        <dbReference type="EMBL" id="PZF78264.1"/>
    </source>
</evidence>
<dbReference type="Proteomes" id="UP000248795">
    <property type="component" value="Unassembled WGS sequence"/>
</dbReference>
<accession>A0A2W2BDE8</accession>
<dbReference type="Gene3D" id="2.30.40.10">
    <property type="entry name" value="Urease, subunit C, domain 1"/>
    <property type="match status" value="1"/>
</dbReference>